<dbReference type="Gene3D" id="3.90.550.10">
    <property type="entry name" value="Spore Coat Polysaccharide Biosynthesis Protein SpsA, Chain A"/>
    <property type="match status" value="1"/>
</dbReference>
<dbReference type="Proteomes" id="UP000668060">
    <property type="component" value="Unassembled WGS sequence"/>
</dbReference>
<dbReference type="EMBL" id="JAEPLN010000001">
    <property type="protein sequence ID" value="MBO6971801.1"/>
    <property type="molecule type" value="Genomic_DNA"/>
</dbReference>
<evidence type="ECO:0000256" key="1">
    <source>
        <dbReference type="ARBA" id="ARBA00022679"/>
    </source>
</evidence>
<evidence type="ECO:0000313" key="5">
    <source>
        <dbReference type="Proteomes" id="UP000668060"/>
    </source>
</evidence>
<proteinExistence type="predicted"/>
<organism evidence="4 5">
    <name type="scientific">Prochlorococcus marinus CUG1433</name>
    <dbReference type="NCBI Taxonomy" id="2774506"/>
    <lineage>
        <taxon>Bacteria</taxon>
        <taxon>Bacillati</taxon>
        <taxon>Cyanobacteriota</taxon>
        <taxon>Cyanophyceae</taxon>
        <taxon>Synechococcales</taxon>
        <taxon>Prochlorococcaceae</taxon>
        <taxon>Prochlorococcus</taxon>
    </lineage>
</organism>
<dbReference type="Pfam" id="PF02348">
    <property type="entry name" value="CTP_transf_3"/>
    <property type="match status" value="1"/>
</dbReference>
<dbReference type="InterPro" id="IPR003329">
    <property type="entry name" value="Cytidylyl_trans"/>
</dbReference>
<name>A0A9D9BWB7_PROMR</name>
<dbReference type="AlphaFoldDB" id="A0A9D9BWB7"/>
<dbReference type="PANTHER" id="PTHR42866:SF2">
    <property type="entry name" value="3-DEOXY-MANNO-OCTULOSONATE CYTIDYLYLTRANSFERASE, MITOCHONDRIAL"/>
    <property type="match status" value="1"/>
</dbReference>
<keyword evidence="1" id="KW-0808">Transferase</keyword>
<evidence type="ECO:0000256" key="3">
    <source>
        <dbReference type="ARBA" id="ARBA00022985"/>
    </source>
</evidence>
<dbReference type="GO" id="GO:0008690">
    <property type="term" value="F:3-deoxy-manno-octulosonate cytidylyltransferase activity"/>
    <property type="evidence" value="ECO:0007669"/>
    <property type="project" value="TreeGrafter"/>
</dbReference>
<dbReference type="SUPFAM" id="SSF53448">
    <property type="entry name" value="Nucleotide-diphospho-sugar transferases"/>
    <property type="match status" value="1"/>
</dbReference>
<sequence length="244" mass="27849">MTKIIIPARIKSTRLPEKVLRDVEGLPLFVETANKAIEIIGRKSVIVATDSIKVLEASKRFNISCEMTSDKCLTGSDRVVSLAKEKGFKKVINLQADEPLFPLSSIKEMINYVENNYVKGVLAGYEFTNDNEKYMSLKVPKMIISSEKNLIYTSRHPLPASKKSNSSKFGNIQVCIYAYNIDNVFCYHEKRKKGFLEQSEDLELLACIENNVEVKCIELENSPFSIDTEEDYSNLKNYYKKKNF</sequence>
<dbReference type="InterPro" id="IPR029044">
    <property type="entry name" value="Nucleotide-diphossugar_trans"/>
</dbReference>
<keyword evidence="3" id="KW-0448">Lipopolysaccharide biosynthesis</keyword>
<protein>
    <recommendedName>
        <fullName evidence="6">3-deoxy-manno-octulosonate cytidylyltransferase</fullName>
    </recommendedName>
</protein>
<accession>A0A9D9BWB7</accession>
<evidence type="ECO:0008006" key="6">
    <source>
        <dbReference type="Google" id="ProtNLM"/>
    </source>
</evidence>
<dbReference type="GO" id="GO:0005829">
    <property type="term" value="C:cytosol"/>
    <property type="evidence" value="ECO:0007669"/>
    <property type="project" value="TreeGrafter"/>
</dbReference>
<gene>
    <name evidence="4" type="ORF">JJ842_07740</name>
</gene>
<comment type="caution">
    <text evidence="4">The sequence shown here is derived from an EMBL/GenBank/DDBJ whole genome shotgun (WGS) entry which is preliminary data.</text>
</comment>
<evidence type="ECO:0000313" key="4">
    <source>
        <dbReference type="EMBL" id="MBO6971801.1"/>
    </source>
</evidence>
<dbReference type="PANTHER" id="PTHR42866">
    <property type="entry name" value="3-DEOXY-MANNO-OCTULOSONATE CYTIDYLYLTRANSFERASE"/>
    <property type="match status" value="1"/>
</dbReference>
<reference evidence="4" key="1">
    <citation type="journal article" date="2021" name="Front. Mar. Sci.">
        <title>Genomes of Diverse Isolates of Prochlorococcus High-Light-Adapted Clade II in the Western Pacific Ocean.</title>
        <authorList>
            <person name="Yan W."/>
            <person name="Feng X."/>
            <person name="Zhang W."/>
            <person name="Nawaz M.Z."/>
            <person name="Luo T."/>
            <person name="Zhang R."/>
            <person name="Jiao N."/>
        </authorList>
    </citation>
    <scope>NUCLEOTIDE SEQUENCE</scope>
    <source>
        <strain evidence="4">CUG1433</strain>
    </source>
</reference>
<evidence type="ECO:0000256" key="2">
    <source>
        <dbReference type="ARBA" id="ARBA00022695"/>
    </source>
</evidence>
<dbReference type="GO" id="GO:0009103">
    <property type="term" value="P:lipopolysaccharide biosynthetic process"/>
    <property type="evidence" value="ECO:0007669"/>
    <property type="project" value="UniProtKB-KW"/>
</dbReference>
<keyword evidence="2" id="KW-0548">Nucleotidyltransferase</keyword>